<evidence type="ECO:0000259" key="4">
    <source>
        <dbReference type="PROSITE" id="PS50110"/>
    </source>
</evidence>
<evidence type="ECO:0000256" key="1">
    <source>
        <dbReference type="ARBA" id="ARBA00018672"/>
    </source>
</evidence>
<dbReference type="Pfam" id="PF00072">
    <property type="entry name" value="Response_reg"/>
    <property type="match status" value="1"/>
</dbReference>
<dbReference type="Pfam" id="PF04397">
    <property type="entry name" value="LytTR"/>
    <property type="match status" value="1"/>
</dbReference>
<keyword evidence="3" id="KW-0597">Phosphoprotein</keyword>
<evidence type="ECO:0000313" key="7">
    <source>
        <dbReference type="Proteomes" id="UP000199068"/>
    </source>
</evidence>
<protein>
    <recommendedName>
        <fullName evidence="1">Stage 0 sporulation protein A homolog</fullName>
    </recommendedName>
</protein>
<dbReference type="Gene3D" id="2.40.50.1020">
    <property type="entry name" value="LytTr DNA-binding domain"/>
    <property type="match status" value="1"/>
</dbReference>
<dbReference type="PROSITE" id="PS50930">
    <property type="entry name" value="HTH_LYTTR"/>
    <property type="match status" value="1"/>
</dbReference>
<dbReference type="InterPro" id="IPR001789">
    <property type="entry name" value="Sig_transdc_resp-reg_receiver"/>
</dbReference>
<evidence type="ECO:0000313" key="6">
    <source>
        <dbReference type="EMBL" id="SDM33396.1"/>
    </source>
</evidence>
<evidence type="ECO:0000259" key="5">
    <source>
        <dbReference type="PROSITE" id="PS50930"/>
    </source>
</evidence>
<dbReference type="GO" id="GO:0003677">
    <property type="term" value="F:DNA binding"/>
    <property type="evidence" value="ECO:0007669"/>
    <property type="project" value="UniProtKB-KW"/>
</dbReference>
<accession>A0A1G9SD25</accession>
<dbReference type="InterPro" id="IPR007492">
    <property type="entry name" value="LytTR_DNA-bd_dom"/>
</dbReference>
<reference evidence="6 7" key="1">
    <citation type="submission" date="2016-10" db="EMBL/GenBank/DDBJ databases">
        <authorList>
            <person name="de Groot N.N."/>
        </authorList>
    </citation>
    <scope>NUCLEOTIDE SEQUENCE [LARGE SCALE GENOMIC DNA]</scope>
    <source>
        <strain evidence="6 7">DSM 797</strain>
    </source>
</reference>
<name>A0A1G9SD25_9FIRM</name>
<dbReference type="EMBL" id="FNGW01000009">
    <property type="protein sequence ID" value="SDM33396.1"/>
    <property type="molecule type" value="Genomic_DNA"/>
</dbReference>
<dbReference type="AlphaFoldDB" id="A0A1G9SD25"/>
<comment type="function">
    <text evidence="2">May play the central regulatory role in sporulation. It may be an element of the effector pathway responsible for the activation of sporulation genes in response to nutritional stress. Spo0A may act in concert with spo0H (a sigma factor) to control the expression of some genes that are critical to the sporulation process.</text>
</comment>
<organism evidence="6 7">
    <name type="scientific">Romboutsia lituseburensis DSM 797</name>
    <dbReference type="NCBI Taxonomy" id="1121325"/>
    <lineage>
        <taxon>Bacteria</taxon>
        <taxon>Bacillati</taxon>
        <taxon>Bacillota</taxon>
        <taxon>Clostridia</taxon>
        <taxon>Peptostreptococcales</taxon>
        <taxon>Peptostreptococcaceae</taxon>
        <taxon>Romboutsia</taxon>
    </lineage>
</organism>
<dbReference type="InterPro" id="IPR046947">
    <property type="entry name" value="LytR-like"/>
</dbReference>
<keyword evidence="7" id="KW-1185">Reference proteome</keyword>
<feature type="domain" description="Response regulatory" evidence="4">
    <location>
        <begin position="4"/>
        <end position="119"/>
    </location>
</feature>
<dbReference type="SUPFAM" id="SSF52172">
    <property type="entry name" value="CheY-like"/>
    <property type="match status" value="1"/>
</dbReference>
<gene>
    <name evidence="6" type="ORF">SAMN04515677_10964</name>
</gene>
<dbReference type="Gene3D" id="3.40.50.2300">
    <property type="match status" value="1"/>
</dbReference>
<feature type="modified residue" description="4-aspartylphosphate" evidence="3">
    <location>
        <position position="56"/>
    </location>
</feature>
<dbReference type="STRING" id="1121325.SAMN04515677_10964"/>
<evidence type="ECO:0000256" key="2">
    <source>
        <dbReference type="ARBA" id="ARBA00024867"/>
    </source>
</evidence>
<dbReference type="PANTHER" id="PTHR37299">
    <property type="entry name" value="TRANSCRIPTIONAL REGULATOR-RELATED"/>
    <property type="match status" value="1"/>
</dbReference>
<dbReference type="SMART" id="SM00448">
    <property type="entry name" value="REC"/>
    <property type="match status" value="1"/>
</dbReference>
<dbReference type="PROSITE" id="PS50110">
    <property type="entry name" value="RESPONSE_REGULATORY"/>
    <property type="match status" value="1"/>
</dbReference>
<feature type="domain" description="HTH LytTR-type" evidence="5">
    <location>
        <begin position="138"/>
        <end position="230"/>
    </location>
</feature>
<sequence length="237" mass="27592">MILNIAICDDEKIHRDILKEYLIQTLNKDSYTLMEFDSGENLLNNYPKNVDLLLLDIQMKSIDGFDLAKKIRKFDTDVHIIFTTAFADFMQKGYEVRAFRYLLKPIQYDDFSKHILECINCINEEYKNFITIKESESGQIIKVPISSILFVETVSRSVLIHTDSKVYKSRINLNKIEDSLKGNNFFRCHRSYLINLNKVNCITKNSALIKNHEIFVSKYKVKDLKTALTNVLGDLLC</sequence>
<keyword evidence="6" id="KW-0238">DNA-binding</keyword>
<dbReference type="Proteomes" id="UP000199068">
    <property type="component" value="Unassembled WGS sequence"/>
</dbReference>
<evidence type="ECO:0000256" key="3">
    <source>
        <dbReference type="PROSITE-ProRule" id="PRU00169"/>
    </source>
</evidence>
<dbReference type="GO" id="GO:0000156">
    <property type="term" value="F:phosphorelay response regulator activity"/>
    <property type="evidence" value="ECO:0007669"/>
    <property type="project" value="InterPro"/>
</dbReference>
<dbReference type="RefSeq" id="WP_139149851.1">
    <property type="nucleotide sequence ID" value="NZ_FNGW01000009.1"/>
</dbReference>
<dbReference type="InterPro" id="IPR011006">
    <property type="entry name" value="CheY-like_superfamily"/>
</dbReference>
<dbReference type="SMART" id="SM00850">
    <property type="entry name" value="LytTR"/>
    <property type="match status" value="1"/>
</dbReference>
<dbReference type="PANTHER" id="PTHR37299:SF1">
    <property type="entry name" value="STAGE 0 SPORULATION PROTEIN A HOMOLOG"/>
    <property type="match status" value="1"/>
</dbReference>
<proteinExistence type="predicted"/>